<dbReference type="GO" id="GO:0004497">
    <property type="term" value="F:monooxygenase activity"/>
    <property type="evidence" value="ECO:0007669"/>
    <property type="project" value="UniProtKB-KW"/>
</dbReference>
<evidence type="ECO:0000313" key="2">
    <source>
        <dbReference type="Proteomes" id="UP000298493"/>
    </source>
</evidence>
<organism evidence="1 2">
    <name type="scientific">Venturia nashicola</name>
    <dbReference type="NCBI Taxonomy" id="86259"/>
    <lineage>
        <taxon>Eukaryota</taxon>
        <taxon>Fungi</taxon>
        <taxon>Dikarya</taxon>
        <taxon>Ascomycota</taxon>
        <taxon>Pezizomycotina</taxon>
        <taxon>Dothideomycetes</taxon>
        <taxon>Pleosporomycetidae</taxon>
        <taxon>Venturiales</taxon>
        <taxon>Venturiaceae</taxon>
        <taxon>Venturia</taxon>
    </lineage>
</organism>
<sequence length="384" mass="44183">MSEPTNLADKYRTQDTNYTSKPVDYLDREVEVQVEGAPGIHMAHPSIGSQPILDANGSIAPRSIAPDMMEAIFLGDPGHFLNLENGACYYLWRKAKLMMQGKSLVTGRLYPNFPPFHFDFTSVFSLPHPETGGHFKSDINVQHGTYAYFYYCWKVQEFPDGVDAHGDSGSKDCRIPAKVDQNQNANKTPSLDEFLRKAGFWGQFGPEYCIASTEGDRIRGVVLMNMLGHMEIAWHELIHKTSRYVNFPNKRADVIPYLEFSMKFWTDATWKRPDGIPVTPKWFKHFRKDTEMLPYFINADKYVQQREVEIRRAIANREEFVSPAQVQLDFEKERVGLRAETKEEAEFMDQFLDYTDCEETAEEREDIEDSLIIRWATMPLGSGV</sequence>
<evidence type="ECO:0000313" key="1">
    <source>
        <dbReference type="EMBL" id="TID14582.1"/>
    </source>
</evidence>
<keyword evidence="1" id="KW-0560">Oxidoreductase</keyword>
<dbReference type="EMBL" id="SNSC02000022">
    <property type="protein sequence ID" value="TID14582.1"/>
    <property type="molecule type" value="Genomic_DNA"/>
</dbReference>
<keyword evidence="2" id="KW-1185">Reference proteome</keyword>
<dbReference type="OrthoDB" id="3931041at2759"/>
<keyword evidence="1" id="KW-0503">Monooxygenase</keyword>
<protein>
    <submittedName>
        <fullName evidence="1">Putative squalene monooxygenase</fullName>
    </submittedName>
</protein>
<dbReference type="AlphaFoldDB" id="A0A4Z1P2M5"/>
<comment type="caution">
    <text evidence="1">The sequence shown here is derived from an EMBL/GenBank/DDBJ whole genome shotgun (WGS) entry which is preliminary data.</text>
</comment>
<proteinExistence type="predicted"/>
<accession>A0A4Z1P2M5</accession>
<gene>
    <name evidence="1" type="ORF">E6O75_ATG08728</name>
</gene>
<name>A0A4Z1P2M5_9PEZI</name>
<dbReference type="Proteomes" id="UP000298493">
    <property type="component" value="Unassembled WGS sequence"/>
</dbReference>
<reference evidence="1 2" key="1">
    <citation type="submission" date="2019-04" db="EMBL/GenBank/DDBJ databases">
        <title>High contiguity whole genome sequence and gene annotation resource for two Venturia nashicola isolates.</title>
        <authorList>
            <person name="Prokchorchik M."/>
            <person name="Won K."/>
            <person name="Lee Y."/>
            <person name="Choi E.D."/>
            <person name="Segonzac C."/>
            <person name="Sohn K.H."/>
        </authorList>
    </citation>
    <scope>NUCLEOTIDE SEQUENCE [LARGE SCALE GENOMIC DNA]</scope>
    <source>
        <strain evidence="1 2">PRI2</strain>
    </source>
</reference>